<dbReference type="EMBL" id="HBUF01187232">
    <property type="protein sequence ID" value="CAG6657093.1"/>
    <property type="molecule type" value="Transcribed_RNA"/>
</dbReference>
<protein>
    <recommendedName>
        <fullName evidence="2">DUF4780 domain-containing protein</fullName>
    </recommendedName>
</protein>
<dbReference type="EMBL" id="HBUF01187233">
    <property type="protein sequence ID" value="CAG6657095.1"/>
    <property type="molecule type" value="Transcribed_RNA"/>
</dbReference>
<name>A0A8D8WG98_9HEMI</name>
<dbReference type="Pfam" id="PF16012">
    <property type="entry name" value="DUF4780"/>
    <property type="match status" value="1"/>
</dbReference>
<evidence type="ECO:0000259" key="2">
    <source>
        <dbReference type="Pfam" id="PF16012"/>
    </source>
</evidence>
<accession>A0A8D8WG98</accession>
<feature type="compositionally biased region" description="Basic and acidic residues" evidence="1">
    <location>
        <begin position="1"/>
        <end position="11"/>
    </location>
</feature>
<dbReference type="AlphaFoldDB" id="A0A8D8WG98"/>
<reference evidence="3" key="1">
    <citation type="submission" date="2021-05" db="EMBL/GenBank/DDBJ databases">
        <authorList>
            <person name="Alioto T."/>
            <person name="Alioto T."/>
            <person name="Gomez Garrido J."/>
        </authorList>
    </citation>
    <scope>NUCLEOTIDE SEQUENCE</scope>
</reference>
<feature type="region of interest" description="Disordered" evidence="1">
    <location>
        <begin position="1"/>
        <end position="27"/>
    </location>
</feature>
<evidence type="ECO:0000313" key="3">
    <source>
        <dbReference type="EMBL" id="CAG6657095.1"/>
    </source>
</evidence>
<sequence length="378" mass="41555">MNTTESNDKMDVTPTSHASAPLQIKAGEAREVETIDLTQDVEHSASNLKRLHQRRPKLSGSQRRKLQVQRAAERGEPIPARRKPSKSSKEAGGNTQTPASNVTETPRSQVSTPSAGGNTRTPASGVTETHRKRHISQVSTPSTEGKAQKKRKQETGCQATSGSGGASGQHAPSSEVTSSQALIGIKMIIVPTDYPEVKLVESCSNMLKTYLFKELMKTPKGTTVPTFVRNSYEKGALIMVCYDQFTRTWLETKVQQVSEKLNIHVKVRPYRDFIKEHKAVFMVSKETKSMMGTDDPREIISLMGIQNPKVNADDIRIISVQNDIKGLTFVVSLDGETLKGIREMNYKVSLGLEKVSIRVPGVRRANVNAEGDTDPSTL</sequence>
<dbReference type="InterPro" id="IPR031961">
    <property type="entry name" value="DUF4780"/>
</dbReference>
<feature type="compositionally biased region" description="Polar residues" evidence="1">
    <location>
        <begin position="93"/>
        <end position="127"/>
    </location>
</feature>
<feature type="compositionally biased region" description="Basic residues" evidence="1">
    <location>
        <begin position="49"/>
        <end position="67"/>
    </location>
</feature>
<organism evidence="3">
    <name type="scientific">Cacopsylla melanoneura</name>
    <dbReference type="NCBI Taxonomy" id="428564"/>
    <lineage>
        <taxon>Eukaryota</taxon>
        <taxon>Metazoa</taxon>
        <taxon>Ecdysozoa</taxon>
        <taxon>Arthropoda</taxon>
        <taxon>Hexapoda</taxon>
        <taxon>Insecta</taxon>
        <taxon>Pterygota</taxon>
        <taxon>Neoptera</taxon>
        <taxon>Paraneoptera</taxon>
        <taxon>Hemiptera</taxon>
        <taxon>Sternorrhyncha</taxon>
        <taxon>Psylloidea</taxon>
        <taxon>Psyllidae</taxon>
        <taxon>Psyllinae</taxon>
        <taxon>Cacopsylla</taxon>
    </lineage>
</organism>
<evidence type="ECO:0000256" key="1">
    <source>
        <dbReference type="SAM" id="MobiDB-lite"/>
    </source>
</evidence>
<feature type="region of interest" description="Disordered" evidence="1">
    <location>
        <begin position="40"/>
        <end position="175"/>
    </location>
</feature>
<feature type="compositionally biased region" description="Polar residues" evidence="1">
    <location>
        <begin position="136"/>
        <end position="145"/>
    </location>
</feature>
<feature type="domain" description="DUF4780" evidence="2">
    <location>
        <begin position="185"/>
        <end position="358"/>
    </location>
</feature>
<proteinExistence type="predicted"/>